<reference evidence="12 13" key="1">
    <citation type="submission" date="2016-11" db="EMBL/GenBank/DDBJ databases">
        <authorList>
            <person name="Jaros S."/>
            <person name="Januszkiewicz K."/>
            <person name="Wedrychowicz H."/>
        </authorList>
    </citation>
    <scope>NUCLEOTIDE SEQUENCE [LARGE SCALE GENOMIC DNA]</scope>
    <source>
        <strain evidence="12 13">DSM 21986</strain>
    </source>
</reference>
<dbReference type="InterPro" id="IPR023459">
    <property type="entry name" value="Tscrpt_elong_fac_GreA/B_fam"/>
</dbReference>
<dbReference type="InterPro" id="IPR006359">
    <property type="entry name" value="Tscrpt_elong_fac_GreA"/>
</dbReference>
<dbReference type="Gene3D" id="1.10.287.180">
    <property type="entry name" value="Transcription elongation factor, GreA/GreB, N-terminal domain"/>
    <property type="match status" value="1"/>
</dbReference>
<keyword evidence="5 8" id="KW-0804">Transcription</keyword>
<evidence type="ECO:0000256" key="3">
    <source>
        <dbReference type="ARBA" id="ARBA00023015"/>
    </source>
</evidence>
<comment type="similarity">
    <text evidence="1 8 9">Belongs to the GreA/GreB family.</text>
</comment>
<dbReference type="InterPro" id="IPR022691">
    <property type="entry name" value="Tscrpt_elong_fac_GreA/B_N"/>
</dbReference>
<accession>A0A1M5CCB0</accession>
<dbReference type="FunFam" id="3.10.50.30:FF:000001">
    <property type="entry name" value="Transcription elongation factor GreA"/>
    <property type="match status" value="1"/>
</dbReference>
<evidence type="ECO:0000259" key="10">
    <source>
        <dbReference type="Pfam" id="PF01272"/>
    </source>
</evidence>
<evidence type="ECO:0000256" key="4">
    <source>
        <dbReference type="ARBA" id="ARBA00023125"/>
    </source>
</evidence>
<dbReference type="STRING" id="1194090.SAMN05443144_109181"/>
<dbReference type="Pfam" id="PF03449">
    <property type="entry name" value="GreA_GreB_N"/>
    <property type="match status" value="1"/>
</dbReference>
<evidence type="ECO:0000256" key="6">
    <source>
        <dbReference type="ARBA" id="ARBA00024916"/>
    </source>
</evidence>
<keyword evidence="12" id="KW-0251">Elongation factor</keyword>
<dbReference type="Gene3D" id="3.10.50.30">
    <property type="entry name" value="Transcription elongation factor, GreA/GreB, C-terminal domain"/>
    <property type="match status" value="1"/>
</dbReference>
<dbReference type="GO" id="GO:0003746">
    <property type="term" value="F:translation elongation factor activity"/>
    <property type="evidence" value="ECO:0007669"/>
    <property type="project" value="UniProtKB-KW"/>
</dbReference>
<dbReference type="Proteomes" id="UP000184041">
    <property type="component" value="Unassembled WGS sequence"/>
</dbReference>
<feature type="domain" description="Transcription elongation factor GreA/GreB N-terminal" evidence="11">
    <location>
        <begin position="4"/>
        <end position="74"/>
    </location>
</feature>
<dbReference type="PANTHER" id="PTHR30437:SF4">
    <property type="entry name" value="TRANSCRIPTION ELONGATION FACTOR GREA"/>
    <property type="match status" value="1"/>
</dbReference>
<keyword evidence="13" id="KW-1185">Reference proteome</keyword>
<evidence type="ECO:0000313" key="12">
    <source>
        <dbReference type="EMBL" id="SHF52393.1"/>
    </source>
</evidence>
<evidence type="ECO:0000259" key="11">
    <source>
        <dbReference type="Pfam" id="PF03449"/>
    </source>
</evidence>
<name>A0A1M5CCB0_9BACT</name>
<organism evidence="12 13">
    <name type="scientific">Fodinibius roseus</name>
    <dbReference type="NCBI Taxonomy" id="1194090"/>
    <lineage>
        <taxon>Bacteria</taxon>
        <taxon>Pseudomonadati</taxon>
        <taxon>Balneolota</taxon>
        <taxon>Balneolia</taxon>
        <taxon>Balneolales</taxon>
        <taxon>Balneolaceae</taxon>
        <taxon>Fodinibius</taxon>
    </lineage>
</organism>
<feature type="coiled-coil region" evidence="8">
    <location>
        <begin position="11"/>
        <end position="78"/>
    </location>
</feature>
<sequence>MEKNYLSREGFEKLEAELKDLKSRGRKEIAEEIAEARAKGDLSENAEYDAAKEAQGMLEKRIAELENALANARILDEEDVKTDKAYLLSTVTIHNHKVDREVKYTLVSKDEADFKKNKISIESPIGKAILGSEIGEIVDVDVPAGKLKLEIKNIER</sequence>
<dbReference type="HAMAP" id="MF_00105">
    <property type="entry name" value="GreA_GreB"/>
    <property type="match status" value="1"/>
</dbReference>
<dbReference type="PIRSF" id="PIRSF006092">
    <property type="entry name" value="GreA_GreB"/>
    <property type="match status" value="1"/>
</dbReference>
<dbReference type="GO" id="GO:0003677">
    <property type="term" value="F:DNA binding"/>
    <property type="evidence" value="ECO:0007669"/>
    <property type="project" value="UniProtKB-UniRule"/>
</dbReference>
<dbReference type="InterPro" id="IPR036805">
    <property type="entry name" value="Tscrpt_elong_fac_GreA/B_N_sf"/>
</dbReference>
<dbReference type="PROSITE" id="PS00829">
    <property type="entry name" value="GREAB_1"/>
    <property type="match status" value="1"/>
</dbReference>
<dbReference type="NCBIfam" id="NF001261">
    <property type="entry name" value="PRK00226.1-2"/>
    <property type="match status" value="1"/>
</dbReference>
<comment type="function">
    <text evidence="6 8 9">Necessary for efficient RNA polymerase transcription elongation past template-encoded arresting sites. The arresting sites in DNA have the property of trapping a certain fraction of elongating RNA polymerases that pass through, resulting in locked ternary complexes. Cleavage of the nascent transcript by cleavage factors such as GreA or GreB allows the resumption of elongation from the new 3'terminus. GreA releases sequences of 2 to 3 nucleotides.</text>
</comment>
<dbReference type="Pfam" id="PF01272">
    <property type="entry name" value="GreA_GreB"/>
    <property type="match status" value="1"/>
</dbReference>
<dbReference type="AlphaFoldDB" id="A0A1M5CCB0"/>
<evidence type="ECO:0000256" key="7">
    <source>
        <dbReference type="ARBA" id="ARBA00030776"/>
    </source>
</evidence>
<dbReference type="GO" id="GO:0032784">
    <property type="term" value="P:regulation of DNA-templated transcription elongation"/>
    <property type="evidence" value="ECO:0007669"/>
    <property type="project" value="UniProtKB-UniRule"/>
</dbReference>
<dbReference type="GO" id="GO:0070063">
    <property type="term" value="F:RNA polymerase binding"/>
    <property type="evidence" value="ECO:0007669"/>
    <property type="project" value="InterPro"/>
</dbReference>
<dbReference type="SUPFAM" id="SSF54534">
    <property type="entry name" value="FKBP-like"/>
    <property type="match status" value="1"/>
</dbReference>
<keyword evidence="3 8" id="KW-0805">Transcription regulation</keyword>
<dbReference type="PANTHER" id="PTHR30437">
    <property type="entry name" value="TRANSCRIPTION ELONGATION FACTOR GREA"/>
    <property type="match status" value="1"/>
</dbReference>
<keyword evidence="12" id="KW-0648">Protein biosynthesis</keyword>
<keyword evidence="4 8" id="KW-0238">DNA-binding</keyword>
<dbReference type="NCBIfam" id="NF001263">
    <property type="entry name" value="PRK00226.1-4"/>
    <property type="match status" value="1"/>
</dbReference>
<dbReference type="InterPro" id="IPR028624">
    <property type="entry name" value="Tscrpt_elong_fac_GreA/B"/>
</dbReference>
<dbReference type="PROSITE" id="PS00830">
    <property type="entry name" value="GREAB_2"/>
    <property type="match status" value="1"/>
</dbReference>
<proteinExistence type="inferred from homology"/>
<evidence type="ECO:0000256" key="9">
    <source>
        <dbReference type="RuleBase" id="RU000556"/>
    </source>
</evidence>
<dbReference type="InterPro" id="IPR036953">
    <property type="entry name" value="GreA/GreB_C_sf"/>
</dbReference>
<protein>
    <recommendedName>
        <fullName evidence="2 8">Transcription elongation factor GreA</fullName>
    </recommendedName>
    <alternativeName>
        <fullName evidence="7 8">Transcript cleavage factor GreA</fullName>
    </alternativeName>
</protein>
<evidence type="ECO:0000313" key="13">
    <source>
        <dbReference type="Proteomes" id="UP000184041"/>
    </source>
</evidence>
<gene>
    <name evidence="8" type="primary">greA</name>
    <name evidence="12" type="ORF">SAMN05443144_109181</name>
</gene>
<dbReference type="EMBL" id="FQUS01000009">
    <property type="protein sequence ID" value="SHF52393.1"/>
    <property type="molecule type" value="Genomic_DNA"/>
</dbReference>
<keyword evidence="8" id="KW-0175">Coiled coil</keyword>
<evidence type="ECO:0000256" key="1">
    <source>
        <dbReference type="ARBA" id="ARBA00008213"/>
    </source>
</evidence>
<feature type="domain" description="Transcription elongation factor GreA/GreB C-terminal" evidence="10">
    <location>
        <begin position="82"/>
        <end position="155"/>
    </location>
</feature>
<dbReference type="InterPro" id="IPR018151">
    <property type="entry name" value="TF_GreA/GreB_CS"/>
</dbReference>
<dbReference type="InterPro" id="IPR001437">
    <property type="entry name" value="Tscrpt_elong_fac_GreA/B_C"/>
</dbReference>
<dbReference type="NCBIfam" id="TIGR01462">
    <property type="entry name" value="greA"/>
    <property type="match status" value="1"/>
</dbReference>
<dbReference type="FunFam" id="1.10.287.180:FF:000001">
    <property type="entry name" value="Transcription elongation factor GreA"/>
    <property type="match status" value="1"/>
</dbReference>
<evidence type="ECO:0000256" key="2">
    <source>
        <dbReference type="ARBA" id="ARBA00013729"/>
    </source>
</evidence>
<evidence type="ECO:0000256" key="8">
    <source>
        <dbReference type="HAMAP-Rule" id="MF_00105"/>
    </source>
</evidence>
<dbReference type="GO" id="GO:0006354">
    <property type="term" value="P:DNA-templated transcription elongation"/>
    <property type="evidence" value="ECO:0007669"/>
    <property type="project" value="TreeGrafter"/>
</dbReference>
<evidence type="ECO:0000256" key="5">
    <source>
        <dbReference type="ARBA" id="ARBA00023163"/>
    </source>
</evidence>
<dbReference type="SUPFAM" id="SSF46557">
    <property type="entry name" value="GreA transcript cleavage protein, N-terminal domain"/>
    <property type="match status" value="1"/>
</dbReference>